<accession>A0A6J4ME25</accession>
<feature type="compositionally biased region" description="Basic residues" evidence="1">
    <location>
        <begin position="1"/>
        <end position="11"/>
    </location>
</feature>
<proteinExistence type="predicted"/>
<feature type="non-terminal residue" evidence="2">
    <location>
        <position position="43"/>
    </location>
</feature>
<feature type="compositionally biased region" description="Basic and acidic residues" evidence="1">
    <location>
        <begin position="19"/>
        <end position="32"/>
    </location>
</feature>
<feature type="region of interest" description="Disordered" evidence="1">
    <location>
        <begin position="1"/>
        <end position="43"/>
    </location>
</feature>
<name>A0A6J4ME25_9BACT</name>
<evidence type="ECO:0000256" key="1">
    <source>
        <dbReference type="SAM" id="MobiDB-lite"/>
    </source>
</evidence>
<sequence length="43" mass="4796">PVLRLRARPHRPPPPGPHGRPDGGDHRPDRGPQRRRGQLLPGL</sequence>
<protein>
    <submittedName>
        <fullName evidence="2">Uncharacterized protein</fullName>
    </submittedName>
</protein>
<gene>
    <name evidence="2" type="ORF">AVDCRST_MAG89-3379</name>
</gene>
<organism evidence="2">
    <name type="scientific">uncultured Gemmatimonadota bacterium</name>
    <dbReference type="NCBI Taxonomy" id="203437"/>
    <lineage>
        <taxon>Bacteria</taxon>
        <taxon>Pseudomonadati</taxon>
        <taxon>Gemmatimonadota</taxon>
        <taxon>environmental samples</taxon>
    </lineage>
</organism>
<reference evidence="2" key="1">
    <citation type="submission" date="2020-02" db="EMBL/GenBank/DDBJ databases">
        <authorList>
            <person name="Meier V. D."/>
        </authorList>
    </citation>
    <scope>NUCLEOTIDE SEQUENCE</scope>
    <source>
        <strain evidence="2">AVDCRST_MAG89</strain>
    </source>
</reference>
<dbReference type="EMBL" id="CADCTV010000709">
    <property type="protein sequence ID" value="CAA9355223.1"/>
    <property type="molecule type" value="Genomic_DNA"/>
</dbReference>
<dbReference type="AlphaFoldDB" id="A0A6J4ME25"/>
<feature type="non-terminal residue" evidence="2">
    <location>
        <position position="1"/>
    </location>
</feature>
<evidence type="ECO:0000313" key="2">
    <source>
        <dbReference type="EMBL" id="CAA9355223.1"/>
    </source>
</evidence>